<name>A0A428MM25_9BACT</name>
<feature type="chain" id="PRO_5019459659" evidence="1">
    <location>
        <begin position="24"/>
        <end position="104"/>
    </location>
</feature>
<evidence type="ECO:0000313" key="3">
    <source>
        <dbReference type="Proteomes" id="UP000269669"/>
    </source>
</evidence>
<evidence type="ECO:0000313" key="2">
    <source>
        <dbReference type="EMBL" id="RSL17915.1"/>
    </source>
</evidence>
<proteinExistence type="predicted"/>
<organism evidence="2 3">
    <name type="scientific">Edaphobacter aggregans</name>
    <dbReference type="NCBI Taxonomy" id="570835"/>
    <lineage>
        <taxon>Bacteria</taxon>
        <taxon>Pseudomonadati</taxon>
        <taxon>Acidobacteriota</taxon>
        <taxon>Terriglobia</taxon>
        <taxon>Terriglobales</taxon>
        <taxon>Acidobacteriaceae</taxon>
        <taxon>Edaphobacter</taxon>
    </lineage>
</organism>
<dbReference type="AlphaFoldDB" id="A0A428MM25"/>
<keyword evidence="1" id="KW-0732">Signal</keyword>
<dbReference type="EMBL" id="RSDW01000001">
    <property type="protein sequence ID" value="RSL17915.1"/>
    <property type="molecule type" value="Genomic_DNA"/>
</dbReference>
<evidence type="ECO:0000256" key="1">
    <source>
        <dbReference type="SAM" id="SignalP"/>
    </source>
</evidence>
<dbReference type="Gene3D" id="1.10.150.320">
    <property type="entry name" value="Photosystem II 12 kDa extrinsic protein"/>
    <property type="match status" value="1"/>
</dbReference>
<protein>
    <submittedName>
        <fullName evidence="2">Helix-hairpin-helix protein</fullName>
    </submittedName>
</protein>
<sequence>MLKLRHKILAAALLFTSPIFTVAQTAPPTPKTPAPAAATGLLDINTANPDQLKALPGIGDAYAKRIIDNRPFTSKDQLASKGIIPQKTYDGIKNLIIAKHAPSK</sequence>
<dbReference type="OrthoDB" id="9787778at2"/>
<accession>A0A428MM25</accession>
<dbReference type="Pfam" id="PF12836">
    <property type="entry name" value="HHH_3"/>
    <property type="match status" value="1"/>
</dbReference>
<dbReference type="RefSeq" id="WP_125486340.1">
    <property type="nucleotide sequence ID" value="NZ_RSDW01000001.1"/>
</dbReference>
<dbReference type="SUPFAM" id="SSF81585">
    <property type="entry name" value="PsbU/PolX domain-like"/>
    <property type="match status" value="1"/>
</dbReference>
<dbReference type="Proteomes" id="UP000269669">
    <property type="component" value="Unassembled WGS sequence"/>
</dbReference>
<gene>
    <name evidence="2" type="ORF">EDE15_3467</name>
</gene>
<comment type="caution">
    <text evidence="2">The sequence shown here is derived from an EMBL/GenBank/DDBJ whole genome shotgun (WGS) entry which is preliminary data.</text>
</comment>
<feature type="signal peptide" evidence="1">
    <location>
        <begin position="1"/>
        <end position="23"/>
    </location>
</feature>
<keyword evidence="3" id="KW-1185">Reference proteome</keyword>
<reference evidence="2 3" key="1">
    <citation type="submission" date="2018-12" db="EMBL/GenBank/DDBJ databases">
        <title>Sequencing of bacterial isolates from soil warming experiment in Harvard Forest, Massachusetts, USA.</title>
        <authorList>
            <person name="Deangelis K."/>
        </authorList>
    </citation>
    <scope>NUCLEOTIDE SEQUENCE [LARGE SCALE GENOMIC DNA]</scope>
    <source>
        <strain evidence="2 3">EB153</strain>
    </source>
</reference>